<protein>
    <recommendedName>
        <fullName evidence="3">Lipoprotein</fullName>
    </recommendedName>
</protein>
<dbReference type="Proteomes" id="UP000199403">
    <property type="component" value="Unassembled WGS sequence"/>
</dbReference>
<dbReference type="STRING" id="1416801.SAMN05192553_102403"/>
<gene>
    <name evidence="1" type="ORF">SAMN05192553_102403</name>
</gene>
<dbReference type="PROSITE" id="PS51257">
    <property type="entry name" value="PROKAR_LIPOPROTEIN"/>
    <property type="match status" value="1"/>
</dbReference>
<evidence type="ECO:0000313" key="1">
    <source>
        <dbReference type="EMBL" id="SEJ10556.1"/>
    </source>
</evidence>
<accession>A0A1H6W406</accession>
<dbReference type="EMBL" id="FNZH01000002">
    <property type="protein sequence ID" value="SEJ10556.1"/>
    <property type="molecule type" value="Genomic_DNA"/>
</dbReference>
<organism evidence="1 2">
    <name type="scientific">Cyclobacterium xiamenense</name>
    <dbReference type="NCBI Taxonomy" id="1297121"/>
    <lineage>
        <taxon>Bacteria</taxon>
        <taxon>Pseudomonadati</taxon>
        <taxon>Bacteroidota</taxon>
        <taxon>Cytophagia</taxon>
        <taxon>Cytophagales</taxon>
        <taxon>Cyclobacteriaceae</taxon>
        <taxon>Cyclobacterium</taxon>
    </lineage>
</organism>
<reference evidence="2" key="1">
    <citation type="submission" date="2016-10" db="EMBL/GenBank/DDBJ databases">
        <authorList>
            <person name="Varghese N."/>
            <person name="Submissions S."/>
        </authorList>
    </citation>
    <scope>NUCLEOTIDE SEQUENCE [LARGE SCALE GENOMIC DNA]</scope>
    <source>
        <strain evidence="2">IBRC-M 10761</strain>
    </source>
</reference>
<sequence length="266" mass="29452">MGTPKFTLGRWFLWAIPFLLLSCHSAEEVELENAAGMVSSEEMANMMGLLEELDLLVFSAMMQQDLTQGKISPILDVSSCPGSVIMRDEKNSRIKVDYGSGCVDERGLQKKGVVTIAYTDSFLIKGSSVTIGFENFSLNGRKLEGTRKLENLGFQSEKRRIRFSSVISDFQFTSLTGETYRLDHSQIKDLHLSTEETGFRIYLEGYGTVSTVAGVKTSFEIIHPVVYLQECMASGNPIPSQGSLQLRGGNQQVLLTFDSGNCSNKR</sequence>
<dbReference type="RefSeq" id="WP_092171260.1">
    <property type="nucleotide sequence ID" value="NZ_FNZH01000002.1"/>
</dbReference>
<keyword evidence="2" id="KW-1185">Reference proteome</keyword>
<dbReference type="AlphaFoldDB" id="A0A1H6W406"/>
<evidence type="ECO:0000313" key="2">
    <source>
        <dbReference type="Proteomes" id="UP000199403"/>
    </source>
</evidence>
<evidence type="ECO:0008006" key="3">
    <source>
        <dbReference type="Google" id="ProtNLM"/>
    </source>
</evidence>
<name>A0A1H6W406_9BACT</name>
<proteinExistence type="predicted"/>
<dbReference type="OrthoDB" id="1114031at2"/>